<keyword evidence="5" id="KW-1185">Reference proteome</keyword>
<feature type="compositionally biased region" description="Low complexity" evidence="1">
    <location>
        <begin position="436"/>
        <end position="464"/>
    </location>
</feature>
<evidence type="ECO:0000313" key="4">
    <source>
        <dbReference type="EMBL" id="MEJ8812000.1"/>
    </source>
</evidence>
<evidence type="ECO:0000256" key="2">
    <source>
        <dbReference type="SAM" id="Phobius"/>
    </source>
</evidence>
<reference evidence="4 5" key="1">
    <citation type="submission" date="2024-03" db="EMBL/GenBank/DDBJ databases">
        <title>Novel species of the genus Variovorax.</title>
        <authorList>
            <person name="Liu Q."/>
            <person name="Xin Y.-H."/>
        </authorList>
    </citation>
    <scope>NUCLEOTIDE SEQUENCE [LARGE SCALE GENOMIC DNA]</scope>
    <source>
        <strain evidence="4 5">KACC 18899</strain>
    </source>
</reference>
<feature type="region of interest" description="Disordered" evidence="1">
    <location>
        <begin position="426"/>
        <end position="475"/>
    </location>
</feature>
<feature type="transmembrane region" description="Helical" evidence="2">
    <location>
        <begin position="21"/>
        <end position="44"/>
    </location>
</feature>
<sequence>MNDTTSSPSRLLKVTAVAARWLLGLLVGAWLLLALSVVVLHVWIVPRIGDYRGALEAQATRAIGVPVRIGSIEARSGSFFPTVELRDVVLEDSRGQEALRLMRVIGSVSPRSLWNLSFEQLYIEQPQVDVRRDTEGRLHIAGLEMSTQTSGGGDGADWFFAQREVLVQGGTVRWIDEARKTEPLLLTDVQFVARNGGRRHAMRMDATPPTGWGQRFTLIGDLRQPLLSVRRGNFKTWDGQLFANLPYIDVTRLGRYVDLDARIREGSGGLRLWADVTDGQLSGAVADLALRKVDASLAKDLQPLVLRDVSGRLAGRLDEGTFEFSTTNLQFETSDGIRWPGGNVWLQHTPAKGRVTERGAFRADRLDLAALALIADRLPIGDASRKLIDSYGLRGLVERIDANWQGPPGAPDKYQLRGRVSNFSVASQPGEHAESAAGPARPAAPRNGQHAGAPAIAASTAAAEPPRPPVGVPGVQGATVEFDANQAGGHATASIAKGSLDFPGVFEEPVIPIDQLSTQLQWKIDGPAVQLQVAGLRFSNADAEGEATANWRTSDPAMSHGRGRYPGVLDLQGKLNRADGTRVHRYLPLVIPKQTRDYVRDAVTKGTASSVDFKVRGDLYDMPFMDPKHGDFRIAARVADVTYAYVPPVQTTVAWPALTALSGELVFERAGMLVRNARGRIVGAPGVEVTKAEAQIADMSHHAALLRVDAQAKGPLGEVLKAGAPLTGPAESTLAAMRATGQADYKLRLELPLAAMEKSKVQASVALLDNEVQLAPSAPSLTQARGTLNFTEAGFSLAGIQARAAGGAVRLEGSGRFGASSDMSFRAQGTATAEGLRATREVDWIARLAKNASGSTAYTANLSLRDGTPEFLVTSSLQGLGLQLPHPLTKAPDESMPLRVEKKVVSRENRPGGAKPVVIDQISAELGRAASATYVRDISGDDARVLRGGIGVGLAAGESAAPPERGVFANLRFERLDIAAWQALFGETTGSSAGRASDAGGGDAADEFLPTQIALRAQELAFGGRTLHNVVLGGTRDGPVWRANIDATELSGYAEYRHAQAGRLYARLARLKIARSEATAVESLLDEQPSTLPALDIVVDDFELFGHRLGRAEIDAVNRGGLGREWRLNRLAMINPDATFTAQGSWAAAPGAGAPGGGRDARRTGMDFKLEIADAGGLLGRFGMKDVVRRGRGRLEGDVSWNGSPFSLDYPSLAGQLQINVESGQFLKADPGIAKLLGVLSLQALPRRLTLDFRDVFSEGFAFDFLRGDVKIDQGVASTNNLQMKGVNAAVLMDGSADLAHETQSLRVVVVPEINAGTAALVATAINPAIGLGTFLAQMVLSRPLVAAATQEFKIDGTWTDPKITRVPRRLASEAAGSPATPAPR</sequence>
<keyword evidence="2" id="KW-1133">Transmembrane helix</keyword>
<organism evidence="4 5">
    <name type="scientific">Variovorax ureilyticus</name>
    <dbReference type="NCBI Taxonomy" id="1836198"/>
    <lineage>
        <taxon>Bacteria</taxon>
        <taxon>Pseudomonadati</taxon>
        <taxon>Pseudomonadota</taxon>
        <taxon>Betaproteobacteria</taxon>
        <taxon>Burkholderiales</taxon>
        <taxon>Comamonadaceae</taxon>
        <taxon>Variovorax</taxon>
    </lineage>
</organism>
<protein>
    <submittedName>
        <fullName evidence="4">YhdP family protein</fullName>
    </submittedName>
</protein>
<dbReference type="PANTHER" id="PTHR38690:SF1">
    <property type="entry name" value="PROTEASE"/>
    <property type="match status" value="1"/>
</dbReference>
<keyword evidence="2" id="KW-0472">Membrane</keyword>
<name>A0ABU8VG47_9BURK</name>
<dbReference type="EMBL" id="JBBKZU010000005">
    <property type="protein sequence ID" value="MEJ8812000.1"/>
    <property type="molecule type" value="Genomic_DNA"/>
</dbReference>
<dbReference type="RefSeq" id="WP_340357271.1">
    <property type="nucleotide sequence ID" value="NZ_JBBKZU010000005.1"/>
</dbReference>
<accession>A0ABU8VG47</accession>
<dbReference type="NCBIfam" id="TIGR02099">
    <property type="entry name" value="YhdP family protein"/>
    <property type="match status" value="1"/>
</dbReference>
<dbReference type="PANTHER" id="PTHR38690">
    <property type="entry name" value="PROTEASE-RELATED"/>
    <property type="match status" value="1"/>
</dbReference>
<proteinExistence type="predicted"/>
<keyword evidence="2" id="KW-0812">Transmembrane</keyword>
<dbReference type="Proteomes" id="UP001365846">
    <property type="component" value="Unassembled WGS sequence"/>
</dbReference>
<evidence type="ECO:0000259" key="3">
    <source>
        <dbReference type="Pfam" id="PF13116"/>
    </source>
</evidence>
<dbReference type="InterPro" id="IPR011836">
    <property type="entry name" value="YhdP"/>
</dbReference>
<feature type="domain" description="YhdP central" evidence="3">
    <location>
        <begin position="15"/>
        <end position="1364"/>
    </location>
</feature>
<dbReference type="Pfam" id="PF13116">
    <property type="entry name" value="YhdP"/>
    <property type="match status" value="1"/>
</dbReference>
<gene>
    <name evidence="4" type="ORF">WKW77_13045</name>
</gene>
<dbReference type="InterPro" id="IPR025263">
    <property type="entry name" value="YhdP_central"/>
</dbReference>
<comment type="caution">
    <text evidence="4">The sequence shown here is derived from an EMBL/GenBank/DDBJ whole genome shotgun (WGS) entry which is preliminary data.</text>
</comment>
<evidence type="ECO:0000313" key="5">
    <source>
        <dbReference type="Proteomes" id="UP001365846"/>
    </source>
</evidence>
<evidence type="ECO:0000256" key="1">
    <source>
        <dbReference type="SAM" id="MobiDB-lite"/>
    </source>
</evidence>